<proteinExistence type="inferred from homology"/>
<evidence type="ECO:0000256" key="3">
    <source>
        <dbReference type="ARBA" id="ARBA00022692"/>
    </source>
</evidence>
<feature type="transmembrane region" description="Helical" evidence="7">
    <location>
        <begin position="108"/>
        <end position="127"/>
    </location>
</feature>
<keyword evidence="6" id="KW-0479">Metal-binding</keyword>
<reference evidence="9" key="2">
    <citation type="submission" date="2014-08" db="EMBL/GenBank/DDBJ databases">
        <title>Complete genome of Weissella ceti strain WS74 isolated from diseased rainbow trout in Brazil.</title>
        <authorList>
            <person name="Figueiredo H.C.P."/>
            <person name="Leal C.A.G."/>
            <person name="Pereira F.L."/>
            <person name="Soares S.C."/>
            <person name="Dorella F.A."/>
            <person name="Carvalho A.F."/>
            <person name="Azevedo V.A.C."/>
        </authorList>
    </citation>
    <scope>NUCLEOTIDE SEQUENCE [LARGE SCALE GENOMIC DNA]</scope>
    <source>
        <strain evidence="9">WS74</strain>
    </source>
</reference>
<feature type="binding site" evidence="6">
    <location>
        <position position="70"/>
    </location>
    <ligand>
        <name>Zn(2+)</name>
        <dbReference type="ChEBI" id="CHEBI:29105"/>
    </ligand>
</feature>
<dbReference type="GO" id="GO:0140911">
    <property type="term" value="F:pore-forming activity"/>
    <property type="evidence" value="ECO:0007669"/>
    <property type="project" value="InterPro"/>
</dbReference>
<evidence type="ECO:0000256" key="4">
    <source>
        <dbReference type="ARBA" id="ARBA00022989"/>
    </source>
</evidence>
<gene>
    <name evidence="8" type="ORF">WS74_0557</name>
</gene>
<dbReference type="PATRIC" id="fig|759620.7.peg.538"/>
<keyword evidence="3 7" id="KW-0812">Transmembrane</keyword>
<dbReference type="Pfam" id="PF03006">
    <property type="entry name" value="HlyIII"/>
    <property type="match status" value="1"/>
</dbReference>
<reference evidence="8 9" key="1">
    <citation type="journal article" date="2014" name="Genome Announc.">
        <title>Complete Genome Sequences of Fish Pathogenic Weissella ceti Strains WS74 and WS105.</title>
        <authorList>
            <person name="Figueiredo H.C."/>
            <person name="Leal C.A."/>
            <person name="Dorella F.A."/>
            <person name="Carvalho A.F."/>
            <person name="Soares S.C."/>
            <person name="Pereira F.L."/>
            <person name="Azevedo V.A."/>
        </authorList>
    </citation>
    <scope>NUCLEOTIDE SEQUENCE [LARGE SCALE GENOMIC DNA]</scope>
    <source>
        <strain evidence="8 9">WS74</strain>
    </source>
</reference>
<dbReference type="GO" id="GO:0016020">
    <property type="term" value="C:membrane"/>
    <property type="evidence" value="ECO:0007669"/>
    <property type="project" value="InterPro"/>
</dbReference>
<evidence type="ECO:0000256" key="2">
    <source>
        <dbReference type="ARBA" id="ARBA00008488"/>
    </source>
</evidence>
<evidence type="ECO:0000313" key="8">
    <source>
        <dbReference type="EMBL" id="AIM62809.1"/>
    </source>
</evidence>
<dbReference type="OrthoDB" id="9813689at2"/>
<feature type="transmembrane region" description="Helical" evidence="7">
    <location>
        <begin position="50"/>
        <end position="73"/>
    </location>
</feature>
<keyword evidence="5 7" id="KW-0472">Membrane</keyword>
<feature type="transmembrane region" description="Helical" evidence="7">
    <location>
        <begin position="167"/>
        <end position="189"/>
    </location>
</feature>
<sequence length="217" mass="24493">MYSKTKLTRYGITNEVLNAVTHGIGVILSIIGLCLLIIKGVQLHSPIHIVSYSIYGTTMLLLFLCSTLFHSFIFTRAKKVFQIFDHDSIYLLIAGSYTPFCLLSIRGWLGWGLCIVIWLLAIVGIVYKSMTLSRTTKISNVSTIIYIIMGWLCLIAIVPLYNALSPVGFWLLVSGGVSYTVGAFFYSMAKIKYMHVVWHFFVLLGALFMYLSVLWYT</sequence>
<feature type="transmembrane region" description="Helical" evidence="7">
    <location>
        <begin position="196"/>
        <end position="216"/>
    </location>
</feature>
<keyword evidence="9" id="KW-1185">Reference proteome</keyword>
<dbReference type="PANTHER" id="PTHR20855">
    <property type="entry name" value="ADIPOR/PROGESTIN RECEPTOR-RELATED"/>
    <property type="match status" value="1"/>
</dbReference>
<dbReference type="InterPro" id="IPR004254">
    <property type="entry name" value="AdipoR/HlyIII-related"/>
</dbReference>
<comment type="subcellular location">
    <subcellularLocation>
        <location evidence="1">Endomembrane system</location>
        <topology evidence="1">Multi-pass membrane protein</topology>
    </subcellularLocation>
</comment>
<dbReference type="RefSeq" id="WP_009765346.1">
    <property type="nucleotide sequence ID" value="NZ_CP009223.1"/>
</dbReference>
<accession>A0A075TZ47</accession>
<dbReference type="GO" id="GO:0012505">
    <property type="term" value="C:endomembrane system"/>
    <property type="evidence" value="ECO:0007669"/>
    <property type="project" value="UniProtKB-SubCell"/>
</dbReference>
<feature type="transmembrane region" description="Helical" evidence="7">
    <location>
        <begin position="20"/>
        <end position="38"/>
    </location>
</feature>
<feature type="transmembrane region" description="Helical" evidence="7">
    <location>
        <begin position="139"/>
        <end position="161"/>
    </location>
</feature>
<dbReference type="GO" id="GO:0046872">
    <property type="term" value="F:metal ion binding"/>
    <property type="evidence" value="ECO:0007669"/>
    <property type="project" value="UniProtKB-KW"/>
</dbReference>
<name>A0A075TZ47_9LACO</name>
<comment type="similarity">
    <text evidence="2">Belongs to the UPF0073 (Hly-III) family.</text>
</comment>
<feature type="binding site" evidence="6">
    <location>
        <position position="199"/>
    </location>
    <ligand>
        <name>Zn(2+)</name>
        <dbReference type="ChEBI" id="CHEBI:29105"/>
    </ligand>
</feature>
<dbReference type="AlphaFoldDB" id="A0A075TZ47"/>
<evidence type="ECO:0000256" key="5">
    <source>
        <dbReference type="ARBA" id="ARBA00023136"/>
    </source>
</evidence>
<dbReference type="Proteomes" id="UP000029079">
    <property type="component" value="Chromosome"/>
</dbReference>
<dbReference type="KEGG" id="wce:WS08_0556"/>
<dbReference type="EMBL" id="CP009223">
    <property type="protein sequence ID" value="AIM62809.1"/>
    <property type="molecule type" value="Genomic_DNA"/>
</dbReference>
<evidence type="ECO:0008006" key="10">
    <source>
        <dbReference type="Google" id="ProtNLM"/>
    </source>
</evidence>
<feature type="binding site" evidence="6">
    <location>
        <position position="195"/>
    </location>
    <ligand>
        <name>Zn(2+)</name>
        <dbReference type="ChEBI" id="CHEBI:29105"/>
    </ligand>
</feature>
<evidence type="ECO:0000256" key="1">
    <source>
        <dbReference type="ARBA" id="ARBA00004127"/>
    </source>
</evidence>
<protein>
    <recommendedName>
        <fullName evidence="10">Hemolysin III</fullName>
    </recommendedName>
</protein>
<dbReference type="STRING" id="759620.WS105_0554"/>
<evidence type="ECO:0000256" key="6">
    <source>
        <dbReference type="PIRSR" id="PIRSR604254-1"/>
    </source>
</evidence>
<organism evidence="8 9">
    <name type="scientific">Weissella ceti</name>
    <dbReference type="NCBI Taxonomy" id="759620"/>
    <lineage>
        <taxon>Bacteria</taxon>
        <taxon>Bacillati</taxon>
        <taxon>Bacillota</taxon>
        <taxon>Bacilli</taxon>
        <taxon>Lactobacillales</taxon>
        <taxon>Lactobacillaceae</taxon>
        <taxon>Weissella</taxon>
    </lineage>
</organism>
<evidence type="ECO:0000256" key="7">
    <source>
        <dbReference type="SAM" id="Phobius"/>
    </source>
</evidence>
<evidence type="ECO:0000313" key="9">
    <source>
        <dbReference type="Proteomes" id="UP000029079"/>
    </source>
</evidence>
<dbReference type="PANTHER" id="PTHR20855:SF129">
    <property type="entry name" value="HEMOLYSIN-3 HOMOLOG"/>
    <property type="match status" value="1"/>
</dbReference>
<dbReference type="KEGG" id="wci:WS105_0554"/>
<dbReference type="KEGG" id="wct:WS74_0557"/>
<dbReference type="InterPro" id="IPR005744">
    <property type="entry name" value="Hy-lIII"/>
</dbReference>
<dbReference type="NCBIfam" id="TIGR01065">
    <property type="entry name" value="hlyIII"/>
    <property type="match status" value="1"/>
</dbReference>
<keyword evidence="6" id="KW-0862">Zinc</keyword>
<keyword evidence="4 7" id="KW-1133">Transmembrane helix</keyword>